<accession>A0A7F5RH07</accession>
<dbReference type="GeneID" id="112905987"/>
<feature type="region of interest" description="Disordered" evidence="2">
    <location>
        <begin position="587"/>
        <end position="610"/>
    </location>
</feature>
<sequence>FYIAGYGATCDINLVERLIRSHPIWFLPGIQRAGAFHLLQGKEEGCFVVRQSSQPDTMALSVRLPPDKGPYIEHYLIQSSEGRLGLETSENRFDNMPALIAHYANCCDELPVQLTLPKAIREAKSRQQLSSLALLGQEFWRYSPPPSASSSPDVDLVLNPLLSSFKKTDSSTPTEDVSKPIRPNTLNLVTSVDAPKMDTVPVKNTPLLTKAELSKVPPPPPPRWSKPTTPQSNFGTPQNNFTVTTTVTFSVKPESPRNELPSSQMEVVCDPKRMSPEGQCHSTVSSKDNSLRRGPDQVVSPNGSILSPLSDPSSILSPDTLSPLSVTKTGRHSKRSKHKISKHYQESDILDSPTVYYRSAVGDKVSDYEDLWTNEHSTFKPRNYNNNNNNNICNNLPSPDLLQHTQNVVSLNNNVLSPADSHSGSQRSHCSTPVVNVSNQNSQNFVQSPVGEVPKNPEPKDSANGQSPKQSSPFYAEPADSLTSIAVPRRFIGRSLIPMQQRHSNPPALLLHSSLSPGLERIDSPELNGTISSSVGNLSPKQKPVPLKKPEIKPVQPPFVKPKLNENWTIDNSWKFLVNENDASMDLSDADYDSDWPSGPPHLPLSPHACDADDRITIQDLIARR</sequence>
<feature type="region of interest" description="Disordered" evidence="2">
    <location>
        <begin position="273"/>
        <end position="344"/>
    </location>
</feature>
<feature type="compositionally biased region" description="Polar residues" evidence="2">
    <location>
        <begin position="463"/>
        <end position="473"/>
    </location>
</feature>
<evidence type="ECO:0000256" key="2">
    <source>
        <dbReference type="SAM" id="MobiDB-lite"/>
    </source>
</evidence>
<feature type="compositionally biased region" description="Polar residues" evidence="2">
    <location>
        <begin position="226"/>
        <end position="238"/>
    </location>
</feature>
<organism evidence="4 5">
    <name type="scientific">Agrilus planipennis</name>
    <name type="common">Emerald ash borer</name>
    <name type="synonym">Agrilus marcopoli</name>
    <dbReference type="NCBI Taxonomy" id="224129"/>
    <lineage>
        <taxon>Eukaryota</taxon>
        <taxon>Metazoa</taxon>
        <taxon>Ecdysozoa</taxon>
        <taxon>Arthropoda</taxon>
        <taxon>Hexapoda</taxon>
        <taxon>Insecta</taxon>
        <taxon>Pterygota</taxon>
        <taxon>Neoptera</taxon>
        <taxon>Endopterygota</taxon>
        <taxon>Coleoptera</taxon>
        <taxon>Polyphaga</taxon>
        <taxon>Elateriformia</taxon>
        <taxon>Buprestoidea</taxon>
        <taxon>Buprestidae</taxon>
        <taxon>Agrilinae</taxon>
        <taxon>Agrilus</taxon>
    </lineage>
</organism>
<dbReference type="PROSITE" id="PS50001">
    <property type="entry name" value="SH2"/>
    <property type="match status" value="1"/>
</dbReference>
<evidence type="ECO:0000313" key="5">
    <source>
        <dbReference type="RefSeq" id="XP_025835274.1"/>
    </source>
</evidence>
<feature type="domain" description="SH2" evidence="3">
    <location>
        <begin position="25"/>
        <end position="118"/>
    </location>
</feature>
<feature type="compositionally biased region" description="Basic residues" evidence="2">
    <location>
        <begin position="329"/>
        <end position="342"/>
    </location>
</feature>
<feature type="compositionally biased region" description="Polar residues" evidence="2">
    <location>
        <begin position="420"/>
        <end position="433"/>
    </location>
</feature>
<feature type="region of interest" description="Disordered" evidence="2">
    <location>
        <begin position="212"/>
        <end position="241"/>
    </location>
</feature>
<gene>
    <name evidence="5" type="primary">LOC112905987</name>
</gene>
<dbReference type="PANTHER" id="PTHR15832">
    <property type="entry name" value="SHC (SRC HOMOLOGY DOMAIN C-TERMINAL) ADAPTOR HOMOLOG"/>
    <property type="match status" value="1"/>
</dbReference>
<dbReference type="InterPro" id="IPR000980">
    <property type="entry name" value="SH2"/>
</dbReference>
<evidence type="ECO:0000313" key="4">
    <source>
        <dbReference type="Proteomes" id="UP000192223"/>
    </source>
</evidence>
<dbReference type="InParanoid" id="A0A7F5RH07"/>
<dbReference type="CDD" id="cd00173">
    <property type="entry name" value="SH2"/>
    <property type="match status" value="1"/>
</dbReference>
<dbReference type="KEGG" id="apln:112905987"/>
<dbReference type="SMART" id="SM00252">
    <property type="entry name" value="SH2"/>
    <property type="match status" value="1"/>
</dbReference>
<feature type="compositionally biased region" description="Low complexity" evidence="2">
    <location>
        <begin position="383"/>
        <end position="395"/>
    </location>
</feature>
<dbReference type="AlphaFoldDB" id="A0A7F5RH07"/>
<dbReference type="Gene3D" id="3.30.505.10">
    <property type="entry name" value="SH2 domain"/>
    <property type="match status" value="1"/>
</dbReference>
<dbReference type="Pfam" id="PF00017">
    <property type="entry name" value="SH2"/>
    <property type="match status" value="1"/>
</dbReference>
<keyword evidence="4" id="KW-1185">Reference proteome</keyword>
<dbReference type="Proteomes" id="UP000192223">
    <property type="component" value="Unplaced"/>
</dbReference>
<feature type="region of interest" description="Disordered" evidence="2">
    <location>
        <begin position="532"/>
        <end position="558"/>
    </location>
</feature>
<evidence type="ECO:0000259" key="3">
    <source>
        <dbReference type="PROSITE" id="PS50001"/>
    </source>
</evidence>
<name>A0A7F5RH07_AGRPL</name>
<protein>
    <submittedName>
        <fullName evidence="5">Protein sprint-like</fullName>
    </submittedName>
</protein>
<proteinExistence type="predicted"/>
<feature type="compositionally biased region" description="Low complexity" evidence="2">
    <location>
        <begin position="434"/>
        <end position="448"/>
    </location>
</feature>
<feature type="non-terminal residue" evidence="5">
    <location>
        <position position="1"/>
    </location>
</feature>
<reference evidence="5" key="1">
    <citation type="submission" date="2025-08" db="UniProtKB">
        <authorList>
            <consortium name="RefSeq"/>
        </authorList>
    </citation>
    <scope>IDENTIFICATION</scope>
    <source>
        <tissue evidence="5">Entire body</tissue>
    </source>
</reference>
<feature type="region of interest" description="Disordered" evidence="2">
    <location>
        <begin position="414"/>
        <end position="476"/>
    </location>
</feature>
<feature type="region of interest" description="Disordered" evidence="2">
    <location>
        <begin position="378"/>
        <end position="399"/>
    </location>
</feature>
<dbReference type="InterPro" id="IPR036860">
    <property type="entry name" value="SH2_dom_sf"/>
</dbReference>
<dbReference type="OrthoDB" id="21085at2759"/>
<dbReference type="PRINTS" id="PR00401">
    <property type="entry name" value="SH2DOMAIN"/>
</dbReference>
<dbReference type="SUPFAM" id="SSF55550">
    <property type="entry name" value="SH2 domain"/>
    <property type="match status" value="1"/>
</dbReference>
<evidence type="ECO:0000256" key="1">
    <source>
        <dbReference type="PROSITE-ProRule" id="PRU00191"/>
    </source>
</evidence>
<dbReference type="FunCoup" id="A0A7F5RH07">
    <property type="interactions" value="467"/>
</dbReference>
<feature type="compositionally biased region" description="Low complexity" evidence="2">
    <location>
        <begin position="304"/>
        <end position="325"/>
    </location>
</feature>
<dbReference type="RefSeq" id="XP_025835274.1">
    <property type="nucleotide sequence ID" value="XM_025979489.1"/>
</dbReference>
<dbReference type="PANTHER" id="PTHR15832:SF2">
    <property type="entry name" value="SH2 DOMAIN-CONTAINING PROTEIN"/>
    <property type="match status" value="1"/>
</dbReference>
<keyword evidence="1" id="KW-0727">SH2 domain</keyword>